<reference evidence="2" key="1">
    <citation type="submission" date="2020-05" db="EMBL/GenBank/DDBJ databases">
        <authorList>
            <person name="Chiriac C."/>
            <person name="Salcher M."/>
            <person name="Ghai R."/>
            <person name="Kavagutti S V."/>
        </authorList>
    </citation>
    <scope>NUCLEOTIDE SEQUENCE</scope>
</reference>
<accession>A0A6J7STB5</accession>
<sequence length="280" mass="30298">MLGNLTIDDVVLPDGVTYMGTLGGNSIHVATAIFFNNVAPITIARKGEDFPLEALKSFKDAGLSTEFILPIAGPTVRNWVIYEWNGDRTWLYRTLKSRSLEVSPEPIDISVQALEGVTVAHIAAMPLGNAERLVDHLRSVVPEVTIILDTHEDWINGYEERLLTLARKVNIFVPSKEEVLDLTKTSNLEDAITELGSYKLENVVMKAGAQGAYLIRENDRVHLNALPVAVKDATGAGDAFCGGLAAGVALQLPIYDCVAMGIKTASVAIQSSGSLRLIEK</sequence>
<evidence type="ECO:0000259" key="1">
    <source>
        <dbReference type="Pfam" id="PF00294"/>
    </source>
</evidence>
<gene>
    <name evidence="2" type="ORF">UFOPK4303_00147</name>
</gene>
<name>A0A6J7STB5_9ZZZZ</name>
<dbReference type="Gene3D" id="3.40.1190.20">
    <property type="match status" value="1"/>
</dbReference>
<dbReference type="AlphaFoldDB" id="A0A6J7STB5"/>
<dbReference type="SUPFAM" id="SSF53613">
    <property type="entry name" value="Ribokinase-like"/>
    <property type="match status" value="1"/>
</dbReference>
<proteinExistence type="predicted"/>
<protein>
    <submittedName>
        <fullName evidence="2">Unannotated protein</fullName>
    </submittedName>
</protein>
<dbReference type="EMBL" id="CAFBQI010000005">
    <property type="protein sequence ID" value="CAB5044619.1"/>
    <property type="molecule type" value="Genomic_DNA"/>
</dbReference>
<dbReference type="PANTHER" id="PTHR47098">
    <property type="entry name" value="PROTEIN MAK32"/>
    <property type="match status" value="1"/>
</dbReference>
<dbReference type="PANTHER" id="PTHR47098:SF2">
    <property type="entry name" value="PROTEIN MAK32"/>
    <property type="match status" value="1"/>
</dbReference>
<dbReference type="InterPro" id="IPR029056">
    <property type="entry name" value="Ribokinase-like"/>
</dbReference>
<evidence type="ECO:0000313" key="2">
    <source>
        <dbReference type="EMBL" id="CAB5044619.1"/>
    </source>
</evidence>
<dbReference type="InterPro" id="IPR011611">
    <property type="entry name" value="PfkB_dom"/>
</dbReference>
<dbReference type="Pfam" id="PF00294">
    <property type="entry name" value="PfkB"/>
    <property type="match status" value="1"/>
</dbReference>
<organism evidence="2">
    <name type="scientific">freshwater metagenome</name>
    <dbReference type="NCBI Taxonomy" id="449393"/>
    <lineage>
        <taxon>unclassified sequences</taxon>
        <taxon>metagenomes</taxon>
        <taxon>ecological metagenomes</taxon>
    </lineage>
</organism>
<feature type="domain" description="Carbohydrate kinase PfkB" evidence="1">
    <location>
        <begin position="53"/>
        <end position="274"/>
    </location>
</feature>